<dbReference type="PANTHER" id="PTHR24256">
    <property type="entry name" value="TRYPTASE-RELATED"/>
    <property type="match status" value="1"/>
</dbReference>
<dbReference type="FunFam" id="2.40.10.10:FF:000068">
    <property type="entry name" value="transmembrane protease serine 2"/>
    <property type="match status" value="1"/>
</dbReference>
<feature type="chain" id="PRO_5043955730" description="Peptidase S1 domain-containing protein" evidence="3">
    <location>
        <begin position="19"/>
        <end position="347"/>
    </location>
</feature>
<dbReference type="PROSITE" id="PS50240">
    <property type="entry name" value="TRYPSIN_DOM"/>
    <property type="match status" value="1"/>
</dbReference>
<dbReference type="PROSITE" id="PS00134">
    <property type="entry name" value="TRYPSIN_HIS"/>
    <property type="match status" value="1"/>
</dbReference>
<dbReference type="AlphaFoldDB" id="A0AAV6TTL5"/>
<organism evidence="5 6">
    <name type="scientific">Oedothorax gibbosus</name>
    <dbReference type="NCBI Taxonomy" id="931172"/>
    <lineage>
        <taxon>Eukaryota</taxon>
        <taxon>Metazoa</taxon>
        <taxon>Ecdysozoa</taxon>
        <taxon>Arthropoda</taxon>
        <taxon>Chelicerata</taxon>
        <taxon>Arachnida</taxon>
        <taxon>Araneae</taxon>
        <taxon>Araneomorphae</taxon>
        <taxon>Entelegynae</taxon>
        <taxon>Araneoidea</taxon>
        <taxon>Linyphiidae</taxon>
        <taxon>Erigoninae</taxon>
        <taxon>Oedothorax</taxon>
    </lineage>
</organism>
<dbReference type="SUPFAM" id="SSF50494">
    <property type="entry name" value="Trypsin-like serine proteases"/>
    <property type="match status" value="1"/>
</dbReference>
<reference evidence="5 6" key="1">
    <citation type="journal article" date="2022" name="Nat. Ecol. Evol.">
        <title>A masculinizing supergene underlies an exaggerated male reproductive morph in a spider.</title>
        <authorList>
            <person name="Hendrickx F."/>
            <person name="De Corte Z."/>
            <person name="Sonet G."/>
            <person name="Van Belleghem S.M."/>
            <person name="Kostlbacher S."/>
            <person name="Vangestel C."/>
        </authorList>
    </citation>
    <scope>NUCLEOTIDE SEQUENCE [LARGE SCALE GENOMIC DNA]</scope>
    <source>
        <strain evidence="5">W744_W776</strain>
    </source>
</reference>
<keyword evidence="3" id="KW-0732">Signal</keyword>
<dbReference type="CDD" id="cd00190">
    <property type="entry name" value="Tryp_SPc"/>
    <property type="match status" value="1"/>
</dbReference>
<dbReference type="Proteomes" id="UP000827092">
    <property type="component" value="Unassembled WGS sequence"/>
</dbReference>
<dbReference type="Pfam" id="PF00089">
    <property type="entry name" value="Trypsin"/>
    <property type="match status" value="1"/>
</dbReference>
<evidence type="ECO:0000313" key="6">
    <source>
        <dbReference type="Proteomes" id="UP000827092"/>
    </source>
</evidence>
<dbReference type="SMART" id="SM00020">
    <property type="entry name" value="Tryp_SPc"/>
    <property type="match status" value="1"/>
</dbReference>
<dbReference type="EMBL" id="JAFNEN010001144">
    <property type="protein sequence ID" value="KAG8174770.1"/>
    <property type="molecule type" value="Genomic_DNA"/>
</dbReference>
<dbReference type="InterPro" id="IPR009003">
    <property type="entry name" value="Peptidase_S1_PA"/>
</dbReference>
<keyword evidence="1" id="KW-1015">Disulfide bond</keyword>
<dbReference type="InterPro" id="IPR001254">
    <property type="entry name" value="Trypsin_dom"/>
</dbReference>
<dbReference type="InterPro" id="IPR043504">
    <property type="entry name" value="Peptidase_S1_PA_chymotrypsin"/>
</dbReference>
<dbReference type="GO" id="GO:0006508">
    <property type="term" value="P:proteolysis"/>
    <property type="evidence" value="ECO:0007669"/>
    <property type="project" value="InterPro"/>
</dbReference>
<dbReference type="InterPro" id="IPR001314">
    <property type="entry name" value="Peptidase_S1A"/>
</dbReference>
<dbReference type="InterPro" id="IPR051487">
    <property type="entry name" value="Ser/Thr_Proteases_Immune/Dev"/>
</dbReference>
<sequence length="347" mass="38969">MMYIIVLLFLFQVRYAYGQVLTEDQVCPDGFKCLGVDRCRSSVLSQIQGQPQTCGRRHVCCPERTGTVSEHKRTTVDEQKVKDAAECGIVNTRLSNLPTTSLIGKETEQDVFPWMVAITMLDASTGSAKPWCTGFLINSRQVISAAHCFENREKSLYSARIGHNDMTKGYEYNISRIRVHPRYEPEAYYDDIALLTLSKNVNRERFSPVCLPGNRAFMNVTGLNGTVAGWGITKIGESIGNILKRQDDVPVISNYKCSQVFRENMSTFLNKFPKGIPQGFICAGKMDRSRESCAGDSGGPLMFQDRGRWFAIGVVSFGYSCGRTGLPGGYTRISEYQTWIKRYRNDV</sequence>
<evidence type="ECO:0000256" key="3">
    <source>
        <dbReference type="SAM" id="SignalP"/>
    </source>
</evidence>
<evidence type="ECO:0000259" key="4">
    <source>
        <dbReference type="PROSITE" id="PS50240"/>
    </source>
</evidence>
<keyword evidence="6" id="KW-1185">Reference proteome</keyword>
<feature type="signal peptide" evidence="3">
    <location>
        <begin position="1"/>
        <end position="18"/>
    </location>
</feature>
<evidence type="ECO:0000313" key="5">
    <source>
        <dbReference type="EMBL" id="KAG8174770.1"/>
    </source>
</evidence>
<comment type="caution">
    <text evidence="5">The sequence shown here is derived from an EMBL/GenBank/DDBJ whole genome shotgun (WGS) entry which is preliminary data.</text>
</comment>
<protein>
    <recommendedName>
        <fullName evidence="4">Peptidase S1 domain-containing protein</fullName>
    </recommendedName>
</protein>
<gene>
    <name evidence="5" type="ORF">JTE90_008565</name>
</gene>
<feature type="domain" description="Peptidase S1" evidence="4">
    <location>
        <begin position="102"/>
        <end position="345"/>
    </location>
</feature>
<name>A0AAV6TTL5_9ARAC</name>
<evidence type="ECO:0000256" key="2">
    <source>
        <dbReference type="ARBA" id="ARBA00024195"/>
    </source>
</evidence>
<proteinExistence type="inferred from homology"/>
<dbReference type="Gene3D" id="2.40.10.10">
    <property type="entry name" value="Trypsin-like serine proteases"/>
    <property type="match status" value="1"/>
</dbReference>
<evidence type="ECO:0000256" key="1">
    <source>
        <dbReference type="ARBA" id="ARBA00023157"/>
    </source>
</evidence>
<accession>A0AAV6TTL5</accession>
<comment type="similarity">
    <text evidence="2">Belongs to the peptidase S1 family. CLIP subfamily.</text>
</comment>
<dbReference type="GO" id="GO:0004252">
    <property type="term" value="F:serine-type endopeptidase activity"/>
    <property type="evidence" value="ECO:0007669"/>
    <property type="project" value="InterPro"/>
</dbReference>
<dbReference type="InterPro" id="IPR018114">
    <property type="entry name" value="TRYPSIN_HIS"/>
</dbReference>
<dbReference type="PRINTS" id="PR00722">
    <property type="entry name" value="CHYMOTRYPSIN"/>
</dbReference>